<organism evidence="1 2">
    <name type="scientific">Thelephora ganbajun</name>
    <name type="common">Ganba fungus</name>
    <dbReference type="NCBI Taxonomy" id="370292"/>
    <lineage>
        <taxon>Eukaryota</taxon>
        <taxon>Fungi</taxon>
        <taxon>Dikarya</taxon>
        <taxon>Basidiomycota</taxon>
        <taxon>Agaricomycotina</taxon>
        <taxon>Agaricomycetes</taxon>
        <taxon>Thelephorales</taxon>
        <taxon>Thelephoraceae</taxon>
        <taxon>Thelephora</taxon>
    </lineage>
</organism>
<dbReference type="Proteomes" id="UP000886501">
    <property type="component" value="Unassembled WGS sequence"/>
</dbReference>
<evidence type="ECO:0000313" key="1">
    <source>
        <dbReference type="EMBL" id="KAF9643779.1"/>
    </source>
</evidence>
<reference evidence="1" key="2">
    <citation type="journal article" date="2020" name="Nat. Commun.">
        <title>Large-scale genome sequencing of mycorrhizal fungi provides insights into the early evolution of symbiotic traits.</title>
        <authorList>
            <person name="Miyauchi S."/>
            <person name="Kiss E."/>
            <person name="Kuo A."/>
            <person name="Drula E."/>
            <person name="Kohler A."/>
            <person name="Sanchez-Garcia M."/>
            <person name="Morin E."/>
            <person name="Andreopoulos B."/>
            <person name="Barry K.W."/>
            <person name="Bonito G."/>
            <person name="Buee M."/>
            <person name="Carver A."/>
            <person name="Chen C."/>
            <person name="Cichocki N."/>
            <person name="Clum A."/>
            <person name="Culley D."/>
            <person name="Crous P.W."/>
            <person name="Fauchery L."/>
            <person name="Girlanda M."/>
            <person name="Hayes R.D."/>
            <person name="Keri Z."/>
            <person name="LaButti K."/>
            <person name="Lipzen A."/>
            <person name="Lombard V."/>
            <person name="Magnuson J."/>
            <person name="Maillard F."/>
            <person name="Murat C."/>
            <person name="Nolan M."/>
            <person name="Ohm R.A."/>
            <person name="Pangilinan J."/>
            <person name="Pereira M.F."/>
            <person name="Perotto S."/>
            <person name="Peter M."/>
            <person name="Pfister S."/>
            <person name="Riley R."/>
            <person name="Sitrit Y."/>
            <person name="Stielow J.B."/>
            <person name="Szollosi G."/>
            <person name="Zifcakova L."/>
            <person name="Stursova M."/>
            <person name="Spatafora J.W."/>
            <person name="Tedersoo L."/>
            <person name="Vaario L.M."/>
            <person name="Yamada A."/>
            <person name="Yan M."/>
            <person name="Wang P."/>
            <person name="Xu J."/>
            <person name="Bruns T."/>
            <person name="Baldrian P."/>
            <person name="Vilgalys R."/>
            <person name="Dunand C."/>
            <person name="Henrissat B."/>
            <person name="Grigoriev I.V."/>
            <person name="Hibbett D."/>
            <person name="Nagy L.G."/>
            <person name="Martin F.M."/>
        </authorList>
    </citation>
    <scope>NUCLEOTIDE SEQUENCE</scope>
    <source>
        <strain evidence="1">P2</strain>
    </source>
</reference>
<protein>
    <submittedName>
        <fullName evidence="1">Uncharacterized protein</fullName>
    </submittedName>
</protein>
<reference evidence="1" key="1">
    <citation type="submission" date="2019-10" db="EMBL/GenBank/DDBJ databases">
        <authorList>
            <consortium name="DOE Joint Genome Institute"/>
            <person name="Kuo A."/>
            <person name="Miyauchi S."/>
            <person name="Kiss E."/>
            <person name="Drula E."/>
            <person name="Kohler A."/>
            <person name="Sanchez-Garcia M."/>
            <person name="Andreopoulos B."/>
            <person name="Barry K.W."/>
            <person name="Bonito G."/>
            <person name="Buee M."/>
            <person name="Carver A."/>
            <person name="Chen C."/>
            <person name="Cichocki N."/>
            <person name="Clum A."/>
            <person name="Culley D."/>
            <person name="Crous P.W."/>
            <person name="Fauchery L."/>
            <person name="Girlanda M."/>
            <person name="Hayes R."/>
            <person name="Keri Z."/>
            <person name="Labutti K."/>
            <person name="Lipzen A."/>
            <person name="Lombard V."/>
            <person name="Magnuson J."/>
            <person name="Maillard F."/>
            <person name="Morin E."/>
            <person name="Murat C."/>
            <person name="Nolan M."/>
            <person name="Ohm R."/>
            <person name="Pangilinan J."/>
            <person name="Pereira M."/>
            <person name="Perotto S."/>
            <person name="Peter M."/>
            <person name="Riley R."/>
            <person name="Sitrit Y."/>
            <person name="Stielow B."/>
            <person name="Szollosi G."/>
            <person name="Zifcakova L."/>
            <person name="Stursova M."/>
            <person name="Spatafora J.W."/>
            <person name="Tedersoo L."/>
            <person name="Vaario L.-M."/>
            <person name="Yamada A."/>
            <person name="Yan M."/>
            <person name="Wang P."/>
            <person name="Xu J."/>
            <person name="Bruns T."/>
            <person name="Baldrian P."/>
            <person name="Vilgalys R."/>
            <person name="Henrissat B."/>
            <person name="Grigoriev I.V."/>
            <person name="Hibbett D."/>
            <person name="Nagy L.G."/>
            <person name="Martin F.M."/>
        </authorList>
    </citation>
    <scope>NUCLEOTIDE SEQUENCE</scope>
    <source>
        <strain evidence="1">P2</strain>
    </source>
</reference>
<name>A0ACB6Z236_THEGA</name>
<sequence>MKAEPGAKSLTASPVASGETGQRITVVFYPDDHEIYLGATLIGCGTTVNGGRRGPPPDSTQLGDTNNLREGKRASEAEIVKKARKYGEKIDFIGNHILEMVCHWDLNFLCSLTKTTRQLLGIPTDGSHCLRVIVFGGYGQSGNWKRRTCSLRTCSAFSVSMTENYLDHAPDIFMTWVTFVCGRRGSVAGTSAFGI</sequence>
<gene>
    <name evidence="1" type="ORF">BDM02DRAFT_3122947</name>
</gene>
<accession>A0ACB6Z236</accession>
<evidence type="ECO:0000313" key="2">
    <source>
        <dbReference type="Proteomes" id="UP000886501"/>
    </source>
</evidence>
<dbReference type="EMBL" id="MU118187">
    <property type="protein sequence ID" value="KAF9643779.1"/>
    <property type="molecule type" value="Genomic_DNA"/>
</dbReference>
<keyword evidence="2" id="KW-1185">Reference proteome</keyword>
<comment type="caution">
    <text evidence="1">The sequence shown here is derived from an EMBL/GenBank/DDBJ whole genome shotgun (WGS) entry which is preliminary data.</text>
</comment>
<proteinExistence type="predicted"/>